<dbReference type="Gene3D" id="3.40.50.720">
    <property type="entry name" value="NAD(P)-binding Rossmann-like Domain"/>
    <property type="match status" value="1"/>
</dbReference>
<keyword evidence="1" id="KW-1133">Transmembrane helix</keyword>
<dbReference type="EMBL" id="SPVF01000227">
    <property type="protein sequence ID" value="TFW15566.1"/>
    <property type="molecule type" value="Genomic_DNA"/>
</dbReference>
<reference evidence="3 4" key="1">
    <citation type="submission" date="2019-03" db="EMBL/GenBank/DDBJ databases">
        <title>Draft Genome Sequence of Massilia arenosa sp. nov., a Novel Massilia Species Isolated from a Sandy-loam Maize Soil.</title>
        <authorList>
            <person name="Raths R."/>
            <person name="Peta V."/>
            <person name="Bucking H."/>
        </authorList>
    </citation>
    <scope>NUCLEOTIDE SEQUENCE [LARGE SCALE GENOMIC DNA]</scope>
    <source>
        <strain evidence="3 4">MC02</strain>
    </source>
</reference>
<dbReference type="GO" id="GO:0044877">
    <property type="term" value="F:protein-containing complex binding"/>
    <property type="evidence" value="ECO:0007669"/>
    <property type="project" value="TreeGrafter"/>
</dbReference>
<dbReference type="AlphaFoldDB" id="A0A4Y9S768"/>
<dbReference type="Pfam" id="PF13781">
    <property type="entry name" value="DoxX_3"/>
    <property type="match status" value="1"/>
</dbReference>
<dbReference type="SUPFAM" id="SSF51735">
    <property type="entry name" value="NAD(P)-binding Rossmann-fold domains"/>
    <property type="match status" value="1"/>
</dbReference>
<dbReference type="InterPro" id="IPR001509">
    <property type="entry name" value="Epimerase_deHydtase"/>
</dbReference>
<dbReference type="Proteomes" id="UP000298438">
    <property type="component" value="Unassembled WGS sequence"/>
</dbReference>
<organism evidence="3 4">
    <name type="scientific">Zemynaea arenosa</name>
    <dbReference type="NCBI Taxonomy" id="2561931"/>
    <lineage>
        <taxon>Bacteria</taxon>
        <taxon>Pseudomonadati</taxon>
        <taxon>Pseudomonadota</taxon>
        <taxon>Betaproteobacteria</taxon>
        <taxon>Burkholderiales</taxon>
        <taxon>Oxalobacteraceae</taxon>
        <taxon>Telluria group</taxon>
        <taxon>Zemynaea</taxon>
    </lineage>
</organism>
<feature type="transmembrane region" description="Helical" evidence="1">
    <location>
        <begin position="384"/>
        <end position="402"/>
    </location>
</feature>
<gene>
    <name evidence="3" type="ORF">E4L96_18010</name>
</gene>
<keyword evidence="1" id="KW-0812">Transmembrane</keyword>
<evidence type="ECO:0000256" key="1">
    <source>
        <dbReference type="SAM" id="Phobius"/>
    </source>
</evidence>
<name>A0A4Y9S768_9BURK</name>
<dbReference type="PANTHER" id="PTHR12126">
    <property type="entry name" value="NADH-UBIQUINONE OXIDOREDUCTASE 39 KDA SUBUNIT-RELATED"/>
    <property type="match status" value="1"/>
</dbReference>
<evidence type="ECO:0000259" key="2">
    <source>
        <dbReference type="Pfam" id="PF01370"/>
    </source>
</evidence>
<comment type="caution">
    <text evidence="3">The sequence shown here is derived from an EMBL/GenBank/DDBJ whole genome shotgun (WGS) entry which is preliminary data.</text>
</comment>
<protein>
    <submittedName>
        <fullName evidence="3">SDR family oxidoreductase</fullName>
    </submittedName>
</protein>
<feature type="transmembrane region" description="Helical" evidence="1">
    <location>
        <begin position="319"/>
        <end position="339"/>
    </location>
</feature>
<feature type="transmembrane region" description="Helical" evidence="1">
    <location>
        <begin position="360"/>
        <end position="378"/>
    </location>
</feature>
<dbReference type="InterPro" id="IPR025695">
    <property type="entry name" value="DoxX-like"/>
</dbReference>
<dbReference type="RefSeq" id="WP_135208599.1">
    <property type="nucleotide sequence ID" value="NZ_SPVF01000227.1"/>
</dbReference>
<dbReference type="Pfam" id="PF01370">
    <property type="entry name" value="Epimerase"/>
    <property type="match status" value="1"/>
</dbReference>
<dbReference type="InterPro" id="IPR036291">
    <property type="entry name" value="NAD(P)-bd_dom_sf"/>
</dbReference>
<sequence>MRILLTGASGFVGARLLRALLDDGHHLVCAVRTPRASGEPRLRYVQADFSSDTGKAVWLGRLQGIDAVINTVGIFRESGRQTFAAIHTEAPRALFAACAESDSVQLVIQLSALGADDAATTPYHLSKKAADDYLATLPVASFIVQPSLIYGRGGASARFFKMLATLPLGVRFGSAPQRVQPVHVDDVVAALCALVRRVPAAETAPRARPDSYARIVRLAGPEVVSFTDYLRTLRRALGLGKLWVLPLPDFLTRSAAGMAQLVPGSLLDPDALSMLNRDNVADPALTARLLGHAPRAIGSFVTDPAAERVQAQMDWLLPVLRWSIALVWIATATVSAGLYPVADSYELLARTGIPQELRPLMLYGASALDLCFGLGILLLKRRRWLWLAQLLLIGFYTVVIALRLPEFLVHPYGPLTKNLPMLAAIWLLYQVERNPKET</sequence>
<proteinExistence type="predicted"/>
<dbReference type="OrthoDB" id="5292533at2"/>
<evidence type="ECO:0000313" key="4">
    <source>
        <dbReference type="Proteomes" id="UP000298438"/>
    </source>
</evidence>
<evidence type="ECO:0000313" key="3">
    <source>
        <dbReference type="EMBL" id="TFW15566.1"/>
    </source>
</evidence>
<keyword evidence="4" id="KW-1185">Reference proteome</keyword>
<dbReference type="InterPro" id="IPR051207">
    <property type="entry name" value="ComplexI_NDUFA9_subunit"/>
</dbReference>
<feature type="domain" description="NAD-dependent epimerase/dehydratase" evidence="2">
    <location>
        <begin position="3"/>
        <end position="198"/>
    </location>
</feature>
<accession>A0A4Y9S768</accession>
<dbReference type="PANTHER" id="PTHR12126:SF11">
    <property type="entry name" value="NADH DEHYDROGENASE [UBIQUINONE] 1 ALPHA SUBCOMPLEX SUBUNIT 9, MITOCHONDRIAL"/>
    <property type="match status" value="1"/>
</dbReference>
<keyword evidence="1" id="KW-0472">Membrane</keyword>